<proteinExistence type="predicted"/>
<evidence type="ECO:0000313" key="2">
    <source>
        <dbReference type="Proteomes" id="UP001046350"/>
    </source>
</evidence>
<dbReference type="RefSeq" id="WP_217840312.1">
    <property type="nucleotide sequence ID" value="NZ_CP077076.1"/>
</dbReference>
<gene>
    <name evidence="1" type="ORF">KSS94_22820</name>
</gene>
<sequence>MGDGLRYQEYRSLARKRVEEVLLGQPSLLKDGVQADQVRMEPITPACVEASLQWGDSATLFPWECVQRWKGKDRRGFDLAIWHASELCGLCYATPRKSRLCIKIILLESQPGCSHPLAGSVAALAIMSTEFYGRMLGCREIEIENPVFAVRPLYEALGFKCMLGSRLVMKIDP</sequence>
<evidence type="ECO:0000313" key="1">
    <source>
        <dbReference type="EMBL" id="QXH50748.1"/>
    </source>
</evidence>
<accession>A0ABX8N5Z7</accession>
<reference evidence="1" key="1">
    <citation type="journal article" date="2021" name="Microorganisms">
        <title>The Ever-Expanding Pseudomonas Genus: Description of 43 New Species and Partition of the Pseudomonas putida Group.</title>
        <authorList>
            <person name="Girard L."/>
            <person name="Lood C."/>
            <person name="Hofte M."/>
            <person name="Vandamme P."/>
            <person name="Rokni-Zadeh H."/>
            <person name="van Noort V."/>
            <person name="Lavigne R."/>
            <person name="De Mot R."/>
        </authorList>
    </citation>
    <scope>NUCLEOTIDE SEQUENCE</scope>
    <source>
        <strain evidence="1">COW40</strain>
    </source>
</reference>
<organism evidence="1 2">
    <name type="scientific">Pseudomonas fakonensis</name>
    <dbReference type="NCBI Taxonomy" id="2842355"/>
    <lineage>
        <taxon>Bacteria</taxon>
        <taxon>Pseudomonadati</taxon>
        <taxon>Pseudomonadota</taxon>
        <taxon>Gammaproteobacteria</taxon>
        <taxon>Pseudomonadales</taxon>
        <taxon>Pseudomonadaceae</taxon>
        <taxon>Pseudomonas</taxon>
    </lineage>
</organism>
<protein>
    <submittedName>
        <fullName evidence="1">N-acetyltransferase</fullName>
    </submittedName>
</protein>
<name>A0ABX8N5Z7_9PSED</name>
<keyword evidence="2" id="KW-1185">Reference proteome</keyword>
<dbReference type="Proteomes" id="UP001046350">
    <property type="component" value="Chromosome"/>
</dbReference>
<dbReference type="EMBL" id="CP077076">
    <property type="protein sequence ID" value="QXH50748.1"/>
    <property type="molecule type" value="Genomic_DNA"/>
</dbReference>